<keyword evidence="3" id="KW-1185">Reference proteome</keyword>
<feature type="transmembrane region" description="Helical" evidence="1">
    <location>
        <begin position="134"/>
        <end position="154"/>
    </location>
</feature>
<feature type="transmembrane region" description="Helical" evidence="1">
    <location>
        <begin position="31"/>
        <end position="54"/>
    </location>
</feature>
<name>A0A7C9VQ15_9BRAD</name>
<feature type="transmembrane region" description="Helical" evidence="1">
    <location>
        <begin position="386"/>
        <end position="405"/>
    </location>
</feature>
<evidence type="ECO:0000313" key="2">
    <source>
        <dbReference type="EMBL" id="NGX98872.1"/>
    </source>
</evidence>
<feature type="transmembrane region" description="Helical" evidence="1">
    <location>
        <begin position="231"/>
        <end position="255"/>
    </location>
</feature>
<comment type="caution">
    <text evidence="2">The sequence shown here is derived from an EMBL/GenBank/DDBJ whole genome shotgun (WGS) entry which is preliminary data.</text>
</comment>
<proteinExistence type="predicted"/>
<dbReference type="EMBL" id="JAAMRR010001414">
    <property type="protein sequence ID" value="NGX98872.1"/>
    <property type="molecule type" value="Genomic_DNA"/>
</dbReference>
<feature type="transmembrane region" description="Helical" evidence="1">
    <location>
        <begin position="336"/>
        <end position="365"/>
    </location>
</feature>
<reference evidence="2" key="1">
    <citation type="submission" date="2020-02" db="EMBL/GenBank/DDBJ databases">
        <title>Draft genome sequence of Candidatus Afipia apatlaquensis IBT-C3, a potential strain for decolorization of textile dyes.</title>
        <authorList>
            <person name="Sanchez-Reyes A."/>
            <person name="Breton-Deval L."/>
            <person name="Mangelson H."/>
            <person name="Sanchez-Flores A."/>
        </authorList>
    </citation>
    <scope>NUCLEOTIDE SEQUENCE [LARGE SCALE GENOMIC DNA]</scope>
    <source>
        <strain evidence="2">IBT-C3</strain>
    </source>
</reference>
<feature type="transmembrane region" description="Helical" evidence="1">
    <location>
        <begin position="305"/>
        <end position="324"/>
    </location>
</feature>
<feature type="transmembrane region" description="Helical" evidence="1">
    <location>
        <begin position="160"/>
        <end position="178"/>
    </location>
</feature>
<feature type="transmembrane region" description="Helical" evidence="1">
    <location>
        <begin position="261"/>
        <end position="285"/>
    </location>
</feature>
<keyword evidence="1" id="KW-0812">Transmembrane</keyword>
<feature type="transmembrane region" description="Helical" evidence="1">
    <location>
        <begin position="417"/>
        <end position="433"/>
    </location>
</feature>
<sequence>MAVSSTSLKPAPPVDQNAGIDAFARLTPFGWWGGLGVILVLLTASFLLAGYFLVYWRNADMDFMITYSALSLNDGRYVFFPHPAYFTILSVNRWFQFLHFIGLLDTSSLSAMPSASNGPAFDAAMTSVIRAARIVAWLTATAFVLVFAGLARLLVKDWRLALLGTFAFAFSGGIAVHMRALRSEMISGCVFAFALMILIMVARRGTNWRPALVGLAASLCVLALENKIHAILLVAALPFMILPFGSESGASAPFWSRSPRAWAAVLGAAVVAVGLLYAAWPLFAFGSDPAITEVSKVRPLLLGRFGTYQIGLVGWTGLCMLAFARLWRVELAETLAAMFAVIAGASLAFLALYICFDVSNVFIVLNPLEGMLLFADPQTMSAAAGGNGPLAAIGLLISGLISVLQRYTFVLFTSPRPTVFLTWLILPGIVYAWRRGKRQTALQAGLLMLSAIGIDALGIRRGLKAEYFILTDPLIILAGMVLLERMSDLRFRKWAYPIGVALIVVHVGISQAEPAKLVLKRTGPENICEWNQFYLPRMPLPWCEFPAHG</sequence>
<protein>
    <recommendedName>
        <fullName evidence="4">Phospholipid carrier-dependent glycosyltransferase</fullName>
    </recommendedName>
</protein>
<accession>A0A7C9VQ15</accession>
<evidence type="ECO:0000256" key="1">
    <source>
        <dbReference type="SAM" id="Phobius"/>
    </source>
</evidence>
<evidence type="ECO:0008006" key="4">
    <source>
        <dbReference type="Google" id="ProtNLM"/>
    </source>
</evidence>
<organism evidence="2 3">
    <name type="scientific">Candidatus Afipia apatlaquensis</name>
    <dbReference type="NCBI Taxonomy" id="2712852"/>
    <lineage>
        <taxon>Bacteria</taxon>
        <taxon>Pseudomonadati</taxon>
        <taxon>Pseudomonadota</taxon>
        <taxon>Alphaproteobacteria</taxon>
        <taxon>Hyphomicrobiales</taxon>
        <taxon>Nitrobacteraceae</taxon>
        <taxon>Afipia</taxon>
    </lineage>
</organism>
<gene>
    <name evidence="2" type="ORF">G4V63_27810</name>
</gene>
<dbReference type="Proteomes" id="UP000480266">
    <property type="component" value="Unassembled WGS sequence"/>
</dbReference>
<feature type="transmembrane region" description="Helical" evidence="1">
    <location>
        <begin position="185"/>
        <end position="202"/>
    </location>
</feature>
<keyword evidence="1" id="KW-1133">Transmembrane helix</keyword>
<evidence type="ECO:0000313" key="3">
    <source>
        <dbReference type="Proteomes" id="UP000480266"/>
    </source>
</evidence>
<feature type="transmembrane region" description="Helical" evidence="1">
    <location>
        <begin position="465"/>
        <end position="483"/>
    </location>
</feature>
<feature type="transmembrane region" description="Helical" evidence="1">
    <location>
        <begin position="440"/>
        <end position="459"/>
    </location>
</feature>
<keyword evidence="1" id="KW-0472">Membrane</keyword>
<dbReference type="AlphaFoldDB" id="A0A7C9VQ15"/>